<comment type="caution">
    <text evidence="1">The sequence shown here is derived from an EMBL/GenBank/DDBJ whole genome shotgun (WGS) entry which is preliminary data.</text>
</comment>
<sequence>MDVLAPTTETFTTDTTSTGASKDRGGVSKQNASATSLPDVYNVARVLLAQHFASARNIRLERHHFRERRQLHGESIPDFTLVLCEMAASCNFAKQANDNMCDQFVTGAASPQLRSRLLLEGDTLTFDHAIETALLSERAQLESEAFANPVERIICQEPPQRDASGRSTDDSYYSNEARPLY</sequence>
<dbReference type="Proteomes" id="UP000821845">
    <property type="component" value="Chromosome 1"/>
</dbReference>
<evidence type="ECO:0000313" key="2">
    <source>
        <dbReference type="Proteomes" id="UP000821845"/>
    </source>
</evidence>
<organism evidence="1 2">
    <name type="scientific">Hyalomma asiaticum</name>
    <name type="common">Tick</name>
    <dbReference type="NCBI Taxonomy" id="266040"/>
    <lineage>
        <taxon>Eukaryota</taxon>
        <taxon>Metazoa</taxon>
        <taxon>Ecdysozoa</taxon>
        <taxon>Arthropoda</taxon>
        <taxon>Chelicerata</taxon>
        <taxon>Arachnida</taxon>
        <taxon>Acari</taxon>
        <taxon>Parasitiformes</taxon>
        <taxon>Ixodida</taxon>
        <taxon>Ixodoidea</taxon>
        <taxon>Ixodidae</taxon>
        <taxon>Hyalomminae</taxon>
        <taxon>Hyalomma</taxon>
    </lineage>
</organism>
<gene>
    <name evidence="1" type="ORF">HPB50_002575</name>
</gene>
<name>A0ACB7TFY2_HYAAI</name>
<reference evidence="1" key="1">
    <citation type="submission" date="2020-05" db="EMBL/GenBank/DDBJ databases">
        <title>Large-scale comparative analyses of tick genomes elucidate their genetic diversity and vector capacities.</title>
        <authorList>
            <person name="Jia N."/>
            <person name="Wang J."/>
            <person name="Shi W."/>
            <person name="Du L."/>
            <person name="Sun Y."/>
            <person name="Zhan W."/>
            <person name="Jiang J."/>
            <person name="Wang Q."/>
            <person name="Zhang B."/>
            <person name="Ji P."/>
            <person name="Sakyi L.B."/>
            <person name="Cui X."/>
            <person name="Yuan T."/>
            <person name="Jiang B."/>
            <person name="Yang W."/>
            <person name="Lam T.T.-Y."/>
            <person name="Chang Q."/>
            <person name="Ding S."/>
            <person name="Wang X."/>
            <person name="Zhu J."/>
            <person name="Ruan X."/>
            <person name="Zhao L."/>
            <person name="Wei J."/>
            <person name="Que T."/>
            <person name="Du C."/>
            <person name="Cheng J."/>
            <person name="Dai P."/>
            <person name="Han X."/>
            <person name="Huang E."/>
            <person name="Gao Y."/>
            <person name="Liu J."/>
            <person name="Shao H."/>
            <person name="Ye R."/>
            <person name="Li L."/>
            <person name="Wei W."/>
            <person name="Wang X."/>
            <person name="Wang C."/>
            <person name="Yang T."/>
            <person name="Huo Q."/>
            <person name="Li W."/>
            <person name="Guo W."/>
            <person name="Chen H."/>
            <person name="Zhou L."/>
            <person name="Ni X."/>
            <person name="Tian J."/>
            <person name="Zhou Y."/>
            <person name="Sheng Y."/>
            <person name="Liu T."/>
            <person name="Pan Y."/>
            <person name="Xia L."/>
            <person name="Li J."/>
            <person name="Zhao F."/>
            <person name="Cao W."/>
        </authorList>
    </citation>
    <scope>NUCLEOTIDE SEQUENCE</scope>
    <source>
        <strain evidence="1">Hyas-2018</strain>
    </source>
</reference>
<evidence type="ECO:0000313" key="1">
    <source>
        <dbReference type="EMBL" id="KAH6944287.1"/>
    </source>
</evidence>
<protein>
    <submittedName>
        <fullName evidence="1">Uncharacterized protein</fullName>
    </submittedName>
</protein>
<keyword evidence="2" id="KW-1185">Reference proteome</keyword>
<dbReference type="EMBL" id="CM023481">
    <property type="protein sequence ID" value="KAH6944287.1"/>
    <property type="molecule type" value="Genomic_DNA"/>
</dbReference>
<accession>A0ACB7TFY2</accession>
<proteinExistence type="predicted"/>